<keyword evidence="4" id="KW-0256">Endoplasmic reticulum</keyword>
<evidence type="ECO:0000256" key="3">
    <source>
        <dbReference type="PROSITE-ProRule" id="PRU00339"/>
    </source>
</evidence>
<comment type="function">
    <text evidence="4">Part of the endoplasmic reticulum membrane protein complex (EMC) that enables the energy-independent insertion into endoplasmic reticulum membranes of newly synthesized membrane proteins.</text>
</comment>
<dbReference type="PANTHER" id="PTHR12760">
    <property type="entry name" value="TETRATRICOPEPTIDE REPEAT PROTEIN"/>
    <property type="match status" value="1"/>
</dbReference>
<evidence type="ECO:0000259" key="5">
    <source>
        <dbReference type="Pfam" id="PF22890"/>
    </source>
</evidence>
<organism evidence="6 7">
    <name type="scientific">Lentinula aciculospora</name>
    <dbReference type="NCBI Taxonomy" id="153920"/>
    <lineage>
        <taxon>Eukaryota</taxon>
        <taxon>Fungi</taxon>
        <taxon>Dikarya</taxon>
        <taxon>Basidiomycota</taxon>
        <taxon>Agaricomycotina</taxon>
        <taxon>Agaricomycetes</taxon>
        <taxon>Agaricomycetidae</taxon>
        <taxon>Agaricales</taxon>
        <taxon>Marasmiineae</taxon>
        <taxon>Omphalotaceae</taxon>
        <taxon>Lentinula</taxon>
    </lineage>
</organism>
<evidence type="ECO:0000313" key="6">
    <source>
        <dbReference type="EMBL" id="KAJ4490357.1"/>
    </source>
</evidence>
<keyword evidence="2 3" id="KW-0802">TPR repeat</keyword>
<keyword evidence="7" id="KW-1185">Reference proteome</keyword>
<dbReference type="OrthoDB" id="124397at2759"/>
<dbReference type="PROSITE" id="PS50005">
    <property type="entry name" value="TPR"/>
    <property type="match status" value="1"/>
</dbReference>
<dbReference type="Proteomes" id="UP001150266">
    <property type="component" value="Unassembled WGS sequence"/>
</dbReference>
<feature type="domain" description="EMC2 TPR-like" evidence="5">
    <location>
        <begin position="101"/>
        <end position="194"/>
    </location>
</feature>
<sequence>MAAASLPSALQSLANYRAHNTRVSQEVVEKGKLLLKAKSASKLGDDAWAFLEQLALAAIDVAKYEVADECLRLLAAKFPDSPRVDVLSGIRMEATQPPEIALKFYDELLEKDSSNAAICKRRISVLIRTGKVEQAVLELSEYLDTFYSDVEGWVELAELYSSCHQYTFATQALSHALLLAPQNPFYVLQFAETAYTADDIPLAVKMFMLCLDIVDKHTSEESIPTGVSIRAWYGVKLCCRALSGRSCSSASDTPLPKNLNLLDELATERILTAYSAAGKDNATIRELVLTWMGPSDRSGGRVHFVR</sequence>
<comment type="subcellular location">
    <subcellularLocation>
        <location evidence="4">Endoplasmic reticulum membrane</location>
        <topology evidence="4">Peripheral membrane protein</topology>
        <orientation evidence="4">Cytoplasmic side</orientation>
    </subcellularLocation>
</comment>
<dbReference type="Pfam" id="PF22890">
    <property type="entry name" value="TPR_EMC2"/>
    <property type="match status" value="1"/>
</dbReference>
<dbReference type="InterPro" id="IPR039856">
    <property type="entry name" value="EMC2-like"/>
</dbReference>
<keyword evidence="4" id="KW-0472">Membrane</keyword>
<comment type="similarity">
    <text evidence="4">Belongs to the EMC2 family.</text>
</comment>
<gene>
    <name evidence="6" type="ORF">J3R30DRAFT_3653693</name>
</gene>
<dbReference type="InterPro" id="IPR011990">
    <property type="entry name" value="TPR-like_helical_dom_sf"/>
</dbReference>
<feature type="repeat" description="TPR" evidence="3">
    <location>
        <begin position="150"/>
        <end position="183"/>
    </location>
</feature>
<dbReference type="Gene3D" id="1.25.40.10">
    <property type="entry name" value="Tetratricopeptide repeat domain"/>
    <property type="match status" value="1"/>
</dbReference>
<evidence type="ECO:0000313" key="7">
    <source>
        <dbReference type="Proteomes" id="UP001150266"/>
    </source>
</evidence>
<reference evidence="6" key="1">
    <citation type="submission" date="2022-08" db="EMBL/GenBank/DDBJ databases">
        <title>A Global Phylogenomic Analysis of the Shiitake Genus Lentinula.</title>
        <authorList>
            <consortium name="DOE Joint Genome Institute"/>
            <person name="Sierra-Patev S."/>
            <person name="Min B."/>
            <person name="Naranjo-Ortiz M."/>
            <person name="Looney B."/>
            <person name="Konkel Z."/>
            <person name="Slot J.C."/>
            <person name="Sakamoto Y."/>
            <person name="Steenwyk J.L."/>
            <person name="Rokas A."/>
            <person name="Carro J."/>
            <person name="Camarero S."/>
            <person name="Ferreira P."/>
            <person name="Molpeceres G."/>
            <person name="Ruiz-Duenas F.J."/>
            <person name="Serrano A."/>
            <person name="Henrissat B."/>
            <person name="Drula E."/>
            <person name="Hughes K.W."/>
            <person name="Mata J.L."/>
            <person name="Ishikawa N.K."/>
            <person name="Vargas-Isla R."/>
            <person name="Ushijima S."/>
            <person name="Smith C.A."/>
            <person name="Ahrendt S."/>
            <person name="Andreopoulos W."/>
            <person name="He G."/>
            <person name="Labutti K."/>
            <person name="Lipzen A."/>
            <person name="Ng V."/>
            <person name="Riley R."/>
            <person name="Sandor L."/>
            <person name="Barry K."/>
            <person name="Martinez A.T."/>
            <person name="Xiao Y."/>
            <person name="Gibbons J.G."/>
            <person name="Terashima K."/>
            <person name="Grigoriev I.V."/>
            <person name="Hibbett D.S."/>
        </authorList>
    </citation>
    <scope>NUCLEOTIDE SEQUENCE</scope>
    <source>
        <strain evidence="6">JLM2183</strain>
    </source>
</reference>
<evidence type="ECO:0000256" key="4">
    <source>
        <dbReference type="RuleBase" id="RU367091"/>
    </source>
</evidence>
<dbReference type="EMBL" id="JAOTPV010000001">
    <property type="protein sequence ID" value="KAJ4490357.1"/>
    <property type="molecule type" value="Genomic_DNA"/>
</dbReference>
<keyword evidence="1" id="KW-0677">Repeat</keyword>
<name>A0A9W9AU45_9AGAR</name>
<accession>A0A9W9AU45</accession>
<dbReference type="AlphaFoldDB" id="A0A9W9AU45"/>
<proteinExistence type="inferred from homology"/>
<dbReference type="GO" id="GO:0072546">
    <property type="term" value="C:EMC complex"/>
    <property type="evidence" value="ECO:0007669"/>
    <property type="project" value="UniProtKB-UniRule"/>
</dbReference>
<evidence type="ECO:0000256" key="1">
    <source>
        <dbReference type="ARBA" id="ARBA00022737"/>
    </source>
</evidence>
<dbReference type="SUPFAM" id="SSF48452">
    <property type="entry name" value="TPR-like"/>
    <property type="match status" value="1"/>
</dbReference>
<comment type="subunit">
    <text evidence="4">Component of the ER membrane protein complex (EMC).</text>
</comment>
<protein>
    <recommendedName>
        <fullName evidence="4">ER membrane protein complex subunit 2</fullName>
    </recommendedName>
</protein>
<comment type="caution">
    <text evidence="6">The sequence shown here is derived from an EMBL/GenBank/DDBJ whole genome shotgun (WGS) entry which is preliminary data.</text>
</comment>
<evidence type="ECO:0000256" key="2">
    <source>
        <dbReference type="ARBA" id="ARBA00022803"/>
    </source>
</evidence>
<dbReference type="InterPro" id="IPR019734">
    <property type="entry name" value="TPR_rpt"/>
</dbReference>
<dbReference type="InterPro" id="IPR055217">
    <property type="entry name" value="TPR_EMC2"/>
</dbReference>